<evidence type="ECO:0000256" key="1">
    <source>
        <dbReference type="ARBA" id="ARBA00001968"/>
    </source>
</evidence>
<dbReference type="Proteomes" id="UP001314205">
    <property type="component" value="Unassembled WGS sequence"/>
</dbReference>
<keyword evidence="5" id="KW-0479">Metal-binding</keyword>
<organism evidence="9 10">
    <name type="scientific">Parnassius mnemosyne</name>
    <name type="common">clouded apollo</name>
    <dbReference type="NCBI Taxonomy" id="213953"/>
    <lineage>
        <taxon>Eukaryota</taxon>
        <taxon>Metazoa</taxon>
        <taxon>Ecdysozoa</taxon>
        <taxon>Arthropoda</taxon>
        <taxon>Hexapoda</taxon>
        <taxon>Insecta</taxon>
        <taxon>Pterygota</taxon>
        <taxon>Neoptera</taxon>
        <taxon>Endopterygota</taxon>
        <taxon>Lepidoptera</taxon>
        <taxon>Glossata</taxon>
        <taxon>Ditrysia</taxon>
        <taxon>Papilionoidea</taxon>
        <taxon>Papilionidae</taxon>
        <taxon>Parnassiinae</taxon>
        <taxon>Parnassini</taxon>
        <taxon>Parnassius</taxon>
        <taxon>Driopa</taxon>
    </lineage>
</organism>
<keyword evidence="7" id="KW-0539">Nucleus</keyword>
<dbReference type="GO" id="GO:0016787">
    <property type="term" value="F:hydrolase activity"/>
    <property type="evidence" value="ECO:0007669"/>
    <property type="project" value="UniProtKB-KW"/>
</dbReference>
<dbReference type="PANTHER" id="PTHR22930:SF269">
    <property type="entry name" value="NUCLEASE HARBI1-LIKE PROTEIN"/>
    <property type="match status" value="1"/>
</dbReference>
<dbReference type="InterPro" id="IPR027806">
    <property type="entry name" value="HARBI1_dom"/>
</dbReference>
<dbReference type="AlphaFoldDB" id="A0AAV1LQQ1"/>
<comment type="cofactor">
    <cofactor evidence="1">
        <name>a divalent metal cation</name>
        <dbReference type="ChEBI" id="CHEBI:60240"/>
    </cofactor>
</comment>
<evidence type="ECO:0000256" key="6">
    <source>
        <dbReference type="ARBA" id="ARBA00022801"/>
    </source>
</evidence>
<dbReference type="EMBL" id="CAVLGL010000094">
    <property type="protein sequence ID" value="CAK1597494.1"/>
    <property type="molecule type" value="Genomic_DNA"/>
</dbReference>
<evidence type="ECO:0000256" key="4">
    <source>
        <dbReference type="ARBA" id="ARBA00022722"/>
    </source>
</evidence>
<dbReference type="GO" id="GO:0005634">
    <property type="term" value="C:nucleus"/>
    <property type="evidence" value="ECO:0007669"/>
    <property type="project" value="UniProtKB-SubCell"/>
</dbReference>
<evidence type="ECO:0000256" key="3">
    <source>
        <dbReference type="ARBA" id="ARBA00006958"/>
    </source>
</evidence>
<comment type="subcellular location">
    <subcellularLocation>
        <location evidence="2">Nucleus</location>
    </subcellularLocation>
</comment>
<evidence type="ECO:0000256" key="5">
    <source>
        <dbReference type="ARBA" id="ARBA00022723"/>
    </source>
</evidence>
<evidence type="ECO:0000313" key="9">
    <source>
        <dbReference type="EMBL" id="CAK1597494.1"/>
    </source>
</evidence>
<accession>A0AAV1LQQ1</accession>
<comment type="caution">
    <text evidence="9">The sequence shown here is derived from an EMBL/GenBank/DDBJ whole genome shotgun (WGS) entry which is preliminary data.</text>
</comment>
<gene>
    <name evidence="9" type="ORF">PARMNEM_LOCUS16700</name>
</gene>
<name>A0AAV1LQQ1_9NEOP</name>
<dbReference type="Pfam" id="PF13359">
    <property type="entry name" value="DDE_Tnp_4"/>
    <property type="match status" value="1"/>
</dbReference>
<protein>
    <recommendedName>
        <fullName evidence="8">DDE Tnp4 domain-containing protein</fullName>
    </recommendedName>
</protein>
<sequence>MDSSSEEDILLTATAVCCHLITSKPKKKWTKEWLKKRYQLSHINLLNELSLEPSDWRNYLRMDEYTYFKLLELVTPYIVKQDTKMRQAVSPNERLTATLRFLASGMSYEELKFQTVISPQLLGVIIPETCKAILMVLKDYMKMPETEAEWRTIAKGFEERWQFPNCLGAIDGKHVRIVPPPGSIATYYNYKKFFSIVLMACANANYEIIWCEAGVNGRRSDGGAITETRFYKKLNNHDLNIPNKKEPQNSTKDLPFVFVADEAFKLTPDLMKPFGKNALTPERRVYNYRLSRARRVIENVFGIMTRRFRIFNTAINLSIQRIDLVVLTCCILHNFLRRSGSNYSDYELSDIDDSTSTVEDNIPVQGIIPLNVINGNVSNDAKFVREEYVQHFNGEGAVSWQNERAFI</sequence>
<evidence type="ECO:0000256" key="7">
    <source>
        <dbReference type="ARBA" id="ARBA00023242"/>
    </source>
</evidence>
<keyword evidence="6" id="KW-0378">Hydrolase</keyword>
<keyword evidence="10" id="KW-1185">Reference proteome</keyword>
<keyword evidence="4" id="KW-0540">Nuclease</keyword>
<feature type="domain" description="DDE Tnp4" evidence="8">
    <location>
        <begin position="170"/>
        <end position="334"/>
    </location>
</feature>
<comment type="similarity">
    <text evidence="3">Belongs to the HARBI1 family.</text>
</comment>
<dbReference type="InterPro" id="IPR045249">
    <property type="entry name" value="HARBI1-like"/>
</dbReference>
<dbReference type="GO" id="GO:0004518">
    <property type="term" value="F:nuclease activity"/>
    <property type="evidence" value="ECO:0007669"/>
    <property type="project" value="UniProtKB-KW"/>
</dbReference>
<dbReference type="GO" id="GO:0046872">
    <property type="term" value="F:metal ion binding"/>
    <property type="evidence" value="ECO:0007669"/>
    <property type="project" value="UniProtKB-KW"/>
</dbReference>
<evidence type="ECO:0000256" key="2">
    <source>
        <dbReference type="ARBA" id="ARBA00004123"/>
    </source>
</evidence>
<evidence type="ECO:0000313" key="10">
    <source>
        <dbReference type="Proteomes" id="UP001314205"/>
    </source>
</evidence>
<proteinExistence type="inferred from homology"/>
<reference evidence="9 10" key="1">
    <citation type="submission" date="2023-11" db="EMBL/GenBank/DDBJ databases">
        <authorList>
            <person name="Hedman E."/>
            <person name="Englund M."/>
            <person name="Stromberg M."/>
            <person name="Nyberg Akerstrom W."/>
            <person name="Nylinder S."/>
            <person name="Jareborg N."/>
            <person name="Kallberg Y."/>
            <person name="Kronander E."/>
        </authorList>
    </citation>
    <scope>NUCLEOTIDE SEQUENCE [LARGE SCALE GENOMIC DNA]</scope>
</reference>
<evidence type="ECO:0000259" key="8">
    <source>
        <dbReference type="Pfam" id="PF13359"/>
    </source>
</evidence>
<dbReference type="PANTHER" id="PTHR22930">
    <property type="match status" value="1"/>
</dbReference>